<protein>
    <recommendedName>
        <fullName evidence="3">Lanthionine synthetase</fullName>
    </recommendedName>
</protein>
<name>A0ABP7NQY7_9BACT</name>
<gene>
    <name evidence="1" type="ORF">GCM10022406_37450</name>
</gene>
<dbReference type="SUPFAM" id="SSF158745">
    <property type="entry name" value="LanC-like"/>
    <property type="match status" value="1"/>
</dbReference>
<dbReference type="Pfam" id="PF05147">
    <property type="entry name" value="LANC_like"/>
    <property type="match status" value="1"/>
</dbReference>
<dbReference type="InterPro" id="IPR033889">
    <property type="entry name" value="LanC"/>
</dbReference>
<keyword evidence="2" id="KW-1185">Reference proteome</keyword>
<comment type="caution">
    <text evidence="1">The sequence shown here is derived from an EMBL/GenBank/DDBJ whole genome shotgun (WGS) entry which is preliminary data.</text>
</comment>
<dbReference type="SMART" id="SM01260">
    <property type="entry name" value="LANC_like"/>
    <property type="match status" value="1"/>
</dbReference>
<dbReference type="CDD" id="cd04793">
    <property type="entry name" value="LanC"/>
    <property type="match status" value="1"/>
</dbReference>
<sequence>MDTKTLVANKLTQLEQDIFATYADHSTSSFLCGKGGLPLLYYKLYTIYDQESYRQKAATILDSLLDEISAGLGSSSYCDGLAGLASMLSYLVEHNILDEGAEEFLTQCDTALYQSFLKTASQANLDYLHGALGVAFYFLHRQLATPAVTDTLVLVGEEMLRQLAPTLVPAPGQYVNCGMAHGQLAALMFLVKYLPVAPQPERVEATIRAIVQQVQRYKSTDPTSRSQFPSIVQLRDNTDLFDTTYDIPNGWCYGDTMLSLVLLAASEALHDDELRATATAIALRSTERNTPQKALIVDGAMCHGAAGLAHLYKKWHQATGHPQFRASYEYWIGQTLLMGNRPDGPGGYQKNMGDGIYATTYGLLDGACGIGLVLADFVADSPDEPSDWDRFFALS</sequence>
<dbReference type="InterPro" id="IPR007822">
    <property type="entry name" value="LANC-like"/>
</dbReference>
<evidence type="ECO:0000313" key="1">
    <source>
        <dbReference type="EMBL" id="GAA3952184.1"/>
    </source>
</evidence>
<dbReference type="EMBL" id="BAABDH010000110">
    <property type="protein sequence ID" value="GAA3952184.1"/>
    <property type="molecule type" value="Genomic_DNA"/>
</dbReference>
<proteinExistence type="predicted"/>
<evidence type="ECO:0008006" key="3">
    <source>
        <dbReference type="Google" id="ProtNLM"/>
    </source>
</evidence>
<dbReference type="PRINTS" id="PR01950">
    <property type="entry name" value="LANCSUPER"/>
</dbReference>
<accession>A0ABP7NQY7</accession>
<dbReference type="Proteomes" id="UP001499909">
    <property type="component" value="Unassembled WGS sequence"/>
</dbReference>
<reference evidence="2" key="1">
    <citation type="journal article" date="2019" name="Int. J. Syst. Evol. Microbiol.">
        <title>The Global Catalogue of Microorganisms (GCM) 10K type strain sequencing project: providing services to taxonomists for standard genome sequencing and annotation.</title>
        <authorList>
            <consortium name="The Broad Institute Genomics Platform"/>
            <consortium name="The Broad Institute Genome Sequencing Center for Infectious Disease"/>
            <person name="Wu L."/>
            <person name="Ma J."/>
        </authorList>
    </citation>
    <scope>NUCLEOTIDE SEQUENCE [LARGE SCALE GENOMIC DNA]</scope>
    <source>
        <strain evidence="2">JCM 17214</strain>
    </source>
</reference>
<dbReference type="PRINTS" id="PR01955">
    <property type="entry name" value="LANCFRANKIA"/>
</dbReference>
<dbReference type="RefSeq" id="WP_345117316.1">
    <property type="nucleotide sequence ID" value="NZ_BAABDH010000110.1"/>
</dbReference>
<evidence type="ECO:0000313" key="2">
    <source>
        <dbReference type="Proteomes" id="UP001499909"/>
    </source>
</evidence>
<dbReference type="Gene3D" id="1.50.10.20">
    <property type="match status" value="1"/>
</dbReference>
<organism evidence="1 2">
    <name type="scientific">Hymenobacter algoricola</name>
    <dbReference type="NCBI Taxonomy" id="486267"/>
    <lineage>
        <taxon>Bacteria</taxon>
        <taxon>Pseudomonadati</taxon>
        <taxon>Bacteroidota</taxon>
        <taxon>Cytophagia</taxon>
        <taxon>Cytophagales</taxon>
        <taxon>Hymenobacteraceae</taxon>
        <taxon>Hymenobacter</taxon>
    </lineage>
</organism>